<feature type="domain" description="ABC1 atypical kinase-like" evidence="3">
    <location>
        <begin position="293"/>
        <end position="574"/>
    </location>
</feature>
<proteinExistence type="inferred from homology"/>
<dbReference type="Pfam" id="PF03109">
    <property type="entry name" value="ABC1"/>
    <property type="match status" value="1"/>
</dbReference>
<dbReference type="InterPro" id="IPR050154">
    <property type="entry name" value="UbiB_kinase"/>
</dbReference>
<dbReference type="OrthoDB" id="427480at2759"/>
<evidence type="ECO:0000313" key="4">
    <source>
        <dbReference type="EMBL" id="GHP08253.1"/>
    </source>
</evidence>
<dbReference type="CDD" id="cd05121">
    <property type="entry name" value="ABC1_ADCK3-like"/>
    <property type="match status" value="1"/>
</dbReference>
<reference evidence="4" key="1">
    <citation type="submission" date="2020-10" db="EMBL/GenBank/DDBJ databases">
        <title>Unveiling of a novel bifunctional photoreceptor, Dualchrome1, isolated from a cosmopolitan green alga.</title>
        <authorList>
            <person name="Suzuki S."/>
            <person name="Kawachi M."/>
        </authorList>
    </citation>
    <scope>NUCLEOTIDE SEQUENCE</scope>
    <source>
        <strain evidence="4">NIES 2893</strain>
    </source>
</reference>
<gene>
    <name evidence="4" type="ORF">PPROV_000699400</name>
</gene>
<evidence type="ECO:0000259" key="3">
    <source>
        <dbReference type="Pfam" id="PF03109"/>
    </source>
</evidence>
<feature type="compositionally biased region" description="Basic and acidic residues" evidence="2">
    <location>
        <begin position="18"/>
        <end position="38"/>
    </location>
</feature>
<accession>A0A830HNI2</accession>
<organism evidence="4 5">
    <name type="scientific">Pycnococcus provasolii</name>
    <dbReference type="NCBI Taxonomy" id="41880"/>
    <lineage>
        <taxon>Eukaryota</taxon>
        <taxon>Viridiplantae</taxon>
        <taxon>Chlorophyta</taxon>
        <taxon>Pseudoscourfieldiophyceae</taxon>
        <taxon>Pseudoscourfieldiales</taxon>
        <taxon>Pycnococcaceae</taxon>
        <taxon>Pycnococcus</taxon>
    </lineage>
</organism>
<dbReference type="AlphaFoldDB" id="A0A830HNI2"/>
<comment type="caution">
    <text evidence="4">The sequence shown here is derived from an EMBL/GenBank/DDBJ whole genome shotgun (WGS) entry which is preliminary data.</text>
</comment>
<name>A0A830HNI2_9CHLO</name>
<sequence length="754" mass="80379">MLGFGGLGCFHRRSLNERASTERASVRGPKRERADDHASTPGVRLEDVLPTLKTGTRAGSLFLEQRTAQQQWWWFALALTAVADTPPSGFFWTPRSFRSSATSARVPTDYFGDASAAAKRRRTGNHRELAKGARAEVLETLGEQGEASLNASSLMGSPMAVAPLSRSPSPSPSPSRCSRSHAHGRLHAATTNMVVDSPDTAHHAGLAAEMSIDAINLAARVVAVTLQFSKMIANTAVNITAENERDVSKKALLAREFADVAPKLGPTFVKLGQTLASRPDIIGVAAASTLETLQDAAPPFDAKEAAKVIRDELGSADDQTIRESDALPAGLFTETHLPRTPIAAASFGQVYRLHRASDGVALAVKVQRPGALRRVALDVVLLRKSLRVVSKAAGTSTDFSYLADEVGRALYGELDYIAEAANSEKFAALHASCVPRPCVPAVVRDGYTTTRILTTRWVNGASPKELLATARDSGSDKARRDALQLVDLGVACSLAQLLDTKYMHGDPHSGNLLLAPAGANDQSAFAGMEHEANVVDEPRLVYLDFGSVVEVTPEHASAMLASLVHLHRNDWRAFAMDLGGMGLFKPGTDAEAVADAVAESFGGSSDNNNGEPVSPSFTAIAKGLAKVALKFRFRLPGYYVVVVRSLATLEGVALAADPNFKIVRAAYPRAIAQLLSASAGDPKGRELLEEIDIASLRGVTRGGADVRKFATRGGAQGLRQLMMLLLVGVKVVMKGLLKVMASMLTRMKRRLAFV</sequence>
<evidence type="ECO:0000256" key="2">
    <source>
        <dbReference type="SAM" id="MobiDB-lite"/>
    </source>
</evidence>
<feature type="region of interest" description="Disordered" evidence="2">
    <location>
        <begin position="159"/>
        <end position="183"/>
    </location>
</feature>
<dbReference type="PANTHER" id="PTHR10566:SF123">
    <property type="entry name" value="PROTEIN KINASE SUPERFAMILY PROTEIN"/>
    <property type="match status" value="1"/>
</dbReference>
<keyword evidence="5" id="KW-1185">Reference proteome</keyword>
<protein>
    <recommendedName>
        <fullName evidence="3">ABC1 atypical kinase-like domain-containing protein</fullName>
    </recommendedName>
</protein>
<dbReference type="InterPro" id="IPR011009">
    <property type="entry name" value="Kinase-like_dom_sf"/>
</dbReference>
<comment type="similarity">
    <text evidence="1">Belongs to the protein kinase superfamily. ADCK protein kinase family.</text>
</comment>
<dbReference type="Proteomes" id="UP000660262">
    <property type="component" value="Unassembled WGS sequence"/>
</dbReference>
<dbReference type="EMBL" id="BNJQ01000020">
    <property type="protein sequence ID" value="GHP08253.1"/>
    <property type="molecule type" value="Genomic_DNA"/>
</dbReference>
<evidence type="ECO:0000313" key="5">
    <source>
        <dbReference type="Proteomes" id="UP000660262"/>
    </source>
</evidence>
<evidence type="ECO:0000256" key="1">
    <source>
        <dbReference type="ARBA" id="ARBA00009670"/>
    </source>
</evidence>
<dbReference type="SUPFAM" id="SSF56112">
    <property type="entry name" value="Protein kinase-like (PK-like)"/>
    <property type="match status" value="1"/>
</dbReference>
<dbReference type="InterPro" id="IPR004147">
    <property type="entry name" value="ABC1_dom"/>
</dbReference>
<dbReference type="PANTHER" id="PTHR10566">
    <property type="entry name" value="CHAPERONE-ACTIVITY OF BC1 COMPLEX CABC1 -RELATED"/>
    <property type="match status" value="1"/>
</dbReference>
<feature type="region of interest" description="Disordered" evidence="2">
    <location>
        <begin position="18"/>
        <end position="42"/>
    </location>
</feature>